<evidence type="ECO:0000256" key="7">
    <source>
        <dbReference type="ARBA" id="ARBA00023033"/>
    </source>
</evidence>
<name>A0AA38XYB9_9EURO</name>
<keyword evidence="5" id="KW-0521">NADP</keyword>
<keyword evidence="4" id="KW-0274">FAD</keyword>
<keyword evidence="6" id="KW-0560">Oxidoreductase</keyword>
<dbReference type="Proteomes" id="UP001172681">
    <property type="component" value="Unassembled WGS sequence"/>
</dbReference>
<reference evidence="8" key="1">
    <citation type="submission" date="2022-10" db="EMBL/GenBank/DDBJ databases">
        <title>Culturing micro-colonial fungi from biological soil crusts in the Mojave desert and describing Neophaeococcomyces mojavensis, and introducing the new genera and species Taxawa tesnikishii.</title>
        <authorList>
            <person name="Kurbessoian T."/>
            <person name="Stajich J.E."/>
        </authorList>
    </citation>
    <scope>NUCLEOTIDE SEQUENCE</scope>
    <source>
        <strain evidence="8">TK_35</strain>
    </source>
</reference>
<evidence type="ECO:0000256" key="6">
    <source>
        <dbReference type="ARBA" id="ARBA00023002"/>
    </source>
</evidence>
<dbReference type="AlphaFoldDB" id="A0AA38XYB9"/>
<keyword evidence="3" id="KW-0285">Flavoprotein</keyword>
<dbReference type="InterPro" id="IPR036188">
    <property type="entry name" value="FAD/NAD-bd_sf"/>
</dbReference>
<evidence type="ECO:0000256" key="1">
    <source>
        <dbReference type="ARBA" id="ARBA00001974"/>
    </source>
</evidence>
<evidence type="ECO:0000256" key="5">
    <source>
        <dbReference type="ARBA" id="ARBA00022857"/>
    </source>
</evidence>
<comment type="cofactor">
    <cofactor evidence="1">
        <name>FAD</name>
        <dbReference type="ChEBI" id="CHEBI:57692"/>
    </cofactor>
</comment>
<keyword evidence="7" id="KW-0503">Monooxygenase</keyword>
<comment type="similarity">
    <text evidence="2">Belongs to the FAD-binding monooxygenase family.</text>
</comment>
<accession>A0AA38XYB9</accession>
<evidence type="ECO:0000256" key="2">
    <source>
        <dbReference type="ARBA" id="ARBA00010139"/>
    </source>
</evidence>
<evidence type="ECO:0000313" key="8">
    <source>
        <dbReference type="EMBL" id="KAJ9628322.1"/>
    </source>
</evidence>
<dbReference type="GO" id="GO:0050661">
    <property type="term" value="F:NADP binding"/>
    <property type="evidence" value="ECO:0007669"/>
    <property type="project" value="InterPro"/>
</dbReference>
<sequence>MENGITGHPITNSTSPTVYDTIIVGAGFSGITTLHRLRKLGLSCRVLESGDDFGGVWHWNRYPGARVDSEWPFYQLSIPEVYRDWQWSEKFPGSAELRRYFAHVDTVLDLRKDVTFNAHVNDVQWNGRGWTTKTRQGHIFKSKYLILCTGLLHQAFTPNFPGIENYKGALYHTSDYPEQVHLNGKRVAVIGAGATAVQVVQEVAKQAQHMTVFMRRPSICLPMCQRTLGDHEQTGWKTYFEALFRDGRKSATGFPGRQSPFDAVDVSDEDREGFLEELWRRGAFNYTMFNYRDIMVSKDSNRLVYDFWQKKTSPRLRDARKRELMVPKSPPYYFGTKRCPLEQDYYEMLDRDNVEIASLVETPIQTFNETGIMTDRQKDFDVVILATGFDSFSGS</sequence>
<gene>
    <name evidence="8" type="ORF">H2204_009297</name>
</gene>
<dbReference type="PANTHER" id="PTHR43098">
    <property type="entry name" value="L-ORNITHINE N(5)-MONOOXYGENASE-RELATED"/>
    <property type="match status" value="1"/>
</dbReference>
<dbReference type="GO" id="GO:0050660">
    <property type="term" value="F:flavin adenine dinucleotide binding"/>
    <property type="evidence" value="ECO:0007669"/>
    <property type="project" value="InterPro"/>
</dbReference>
<comment type="caution">
    <text evidence="8">The sequence shown here is derived from an EMBL/GenBank/DDBJ whole genome shotgun (WGS) entry which is preliminary data.</text>
</comment>
<protein>
    <recommendedName>
        <fullName evidence="10">FAD/NAD(P)-binding domain-containing protein</fullName>
    </recommendedName>
</protein>
<dbReference type="PRINTS" id="PR00411">
    <property type="entry name" value="PNDRDTASEI"/>
</dbReference>
<dbReference type="Gene3D" id="3.50.50.60">
    <property type="entry name" value="FAD/NAD(P)-binding domain"/>
    <property type="match status" value="1"/>
</dbReference>
<dbReference type="EMBL" id="JAPDRN010000072">
    <property type="protein sequence ID" value="KAJ9628322.1"/>
    <property type="molecule type" value="Genomic_DNA"/>
</dbReference>
<evidence type="ECO:0008006" key="10">
    <source>
        <dbReference type="Google" id="ProtNLM"/>
    </source>
</evidence>
<dbReference type="GO" id="GO:0004499">
    <property type="term" value="F:N,N-dimethylaniline monooxygenase activity"/>
    <property type="evidence" value="ECO:0007669"/>
    <property type="project" value="InterPro"/>
</dbReference>
<dbReference type="InterPro" id="IPR050775">
    <property type="entry name" value="FAD-binding_Monooxygenases"/>
</dbReference>
<organism evidence="8 9">
    <name type="scientific">Knufia peltigerae</name>
    <dbReference type="NCBI Taxonomy" id="1002370"/>
    <lineage>
        <taxon>Eukaryota</taxon>
        <taxon>Fungi</taxon>
        <taxon>Dikarya</taxon>
        <taxon>Ascomycota</taxon>
        <taxon>Pezizomycotina</taxon>
        <taxon>Eurotiomycetes</taxon>
        <taxon>Chaetothyriomycetidae</taxon>
        <taxon>Chaetothyriales</taxon>
        <taxon>Trichomeriaceae</taxon>
        <taxon>Knufia</taxon>
    </lineage>
</organism>
<dbReference type="InterPro" id="IPR020946">
    <property type="entry name" value="Flavin_mOase-like"/>
</dbReference>
<dbReference type="PANTHER" id="PTHR43098:SF3">
    <property type="entry name" value="L-ORNITHINE N(5)-MONOOXYGENASE-RELATED"/>
    <property type="match status" value="1"/>
</dbReference>
<evidence type="ECO:0000313" key="9">
    <source>
        <dbReference type="Proteomes" id="UP001172681"/>
    </source>
</evidence>
<dbReference type="Pfam" id="PF00743">
    <property type="entry name" value="FMO-like"/>
    <property type="match status" value="1"/>
</dbReference>
<dbReference type="SUPFAM" id="SSF51905">
    <property type="entry name" value="FAD/NAD(P)-binding domain"/>
    <property type="match status" value="2"/>
</dbReference>
<keyword evidence="9" id="KW-1185">Reference proteome</keyword>
<evidence type="ECO:0000256" key="3">
    <source>
        <dbReference type="ARBA" id="ARBA00022630"/>
    </source>
</evidence>
<proteinExistence type="inferred from homology"/>
<evidence type="ECO:0000256" key="4">
    <source>
        <dbReference type="ARBA" id="ARBA00022827"/>
    </source>
</evidence>